<dbReference type="PROSITE" id="PS51677">
    <property type="entry name" value="NODB"/>
    <property type="match status" value="1"/>
</dbReference>
<dbReference type="PROSITE" id="PS51257">
    <property type="entry name" value="PROKAR_LIPOPROTEIN"/>
    <property type="match status" value="1"/>
</dbReference>
<evidence type="ECO:0000256" key="1">
    <source>
        <dbReference type="SAM" id="MobiDB-lite"/>
    </source>
</evidence>
<feature type="signal peptide" evidence="2">
    <location>
        <begin position="1"/>
        <end position="29"/>
    </location>
</feature>
<name>A0A939BB59_9CLOT</name>
<accession>A0A939BB59</accession>
<dbReference type="RefSeq" id="WP_204908165.1">
    <property type="nucleotide sequence ID" value="NZ_JACJLV010000006.1"/>
</dbReference>
<evidence type="ECO:0000259" key="3">
    <source>
        <dbReference type="PROSITE" id="PS51677"/>
    </source>
</evidence>
<dbReference type="InterPro" id="IPR002509">
    <property type="entry name" value="NODB_dom"/>
</dbReference>
<feature type="region of interest" description="Disordered" evidence="1">
    <location>
        <begin position="33"/>
        <end position="92"/>
    </location>
</feature>
<feature type="chain" id="PRO_5039634327" evidence="2">
    <location>
        <begin position="30"/>
        <end position="305"/>
    </location>
</feature>
<gene>
    <name evidence="4" type="ORF">H6A13_03145</name>
</gene>
<proteinExistence type="predicted"/>
<protein>
    <submittedName>
        <fullName evidence="4">Polysaccharide deacetylase family protein</fullName>
    </submittedName>
</protein>
<organism evidence="4 5">
    <name type="scientific">Mordavella massiliensis</name>
    <dbReference type="NCBI Taxonomy" id="1871024"/>
    <lineage>
        <taxon>Bacteria</taxon>
        <taxon>Bacillati</taxon>
        <taxon>Bacillota</taxon>
        <taxon>Clostridia</taxon>
        <taxon>Eubacteriales</taxon>
        <taxon>Clostridiaceae</taxon>
        <taxon>Mordavella</taxon>
    </lineage>
</organism>
<dbReference type="GO" id="GO:0016020">
    <property type="term" value="C:membrane"/>
    <property type="evidence" value="ECO:0007669"/>
    <property type="project" value="TreeGrafter"/>
</dbReference>
<evidence type="ECO:0000256" key="2">
    <source>
        <dbReference type="SAM" id="SignalP"/>
    </source>
</evidence>
<evidence type="ECO:0000313" key="5">
    <source>
        <dbReference type="Proteomes" id="UP000713880"/>
    </source>
</evidence>
<evidence type="ECO:0000313" key="4">
    <source>
        <dbReference type="EMBL" id="MBM6826104.1"/>
    </source>
</evidence>
<dbReference type="EMBL" id="JACJLV010000006">
    <property type="protein sequence ID" value="MBM6826104.1"/>
    <property type="molecule type" value="Genomic_DNA"/>
</dbReference>
<sequence length="305" mass="33223">MHRKQLTHIFSLLLLFAACFLGGTLLARATASEAGESDNAGNETTGVSSETAGTANEAAGAASETAGTANEADASASKSWGLSYQEEGKRPQGTDTLEELAAHSAYYARDTEEKVLYLTFDCGYENGNTAKILDTLKEKNVPAAFFLTGDFLRSAPDLAKRIADEGHTAGNHTEHHPDMSAITDPSRFEEELDSVAAAYQKITGRPLDPYFRPPQGKYSIQSLDLARQAGYSTIFWSLAHVDWQQDAQPSREETFDKLIGRVHPGAIILLHTTSASNTQYLGELIDEWGKCGYVFRRLGEFCGKE</sequence>
<comment type="caution">
    <text evidence="4">The sequence shown here is derived from an EMBL/GenBank/DDBJ whole genome shotgun (WGS) entry which is preliminary data.</text>
</comment>
<dbReference type="InterPro" id="IPR050248">
    <property type="entry name" value="Polysacc_deacetylase_ArnD"/>
</dbReference>
<dbReference type="GO" id="GO:0016810">
    <property type="term" value="F:hydrolase activity, acting on carbon-nitrogen (but not peptide) bonds"/>
    <property type="evidence" value="ECO:0007669"/>
    <property type="project" value="InterPro"/>
</dbReference>
<dbReference type="Pfam" id="PF01522">
    <property type="entry name" value="Polysacc_deac_1"/>
    <property type="match status" value="1"/>
</dbReference>
<keyword evidence="5" id="KW-1185">Reference proteome</keyword>
<keyword evidence="2" id="KW-0732">Signal</keyword>
<feature type="domain" description="NodB homology" evidence="3">
    <location>
        <begin position="114"/>
        <end position="296"/>
    </location>
</feature>
<reference evidence="4" key="2">
    <citation type="journal article" date="2021" name="Sci. Rep.">
        <title>The distribution of antibiotic resistance genes in chicken gut microbiota commensals.</title>
        <authorList>
            <person name="Juricova H."/>
            <person name="Matiasovicova J."/>
            <person name="Kubasova T."/>
            <person name="Cejkova D."/>
            <person name="Rychlik I."/>
        </authorList>
    </citation>
    <scope>NUCLEOTIDE SEQUENCE</scope>
    <source>
        <strain evidence="4">An420c</strain>
    </source>
</reference>
<dbReference type="Gene3D" id="3.20.20.370">
    <property type="entry name" value="Glycoside hydrolase/deacetylase"/>
    <property type="match status" value="1"/>
</dbReference>
<reference evidence="4" key="1">
    <citation type="submission" date="2020-08" db="EMBL/GenBank/DDBJ databases">
        <authorList>
            <person name="Cejkova D."/>
            <person name="Kubasova T."/>
            <person name="Jahodarova E."/>
            <person name="Rychlik I."/>
        </authorList>
    </citation>
    <scope>NUCLEOTIDE SEQUENCE</scope>
    <source>
        <strain evidence="4">An420c</strain>
    </source>
</reference>
<dbReference type="GO" id="GO:0005975">
    <property type="term" value="P:carbohydrate metabolic process"/>
    <property type="evidence" value="ECO:0007669"/>
    <property type="project" value="InterPro"/>
</dbReference>
<dbReference type="Proteomes" id="UP000713880">
    <property type="component" value="Unassembled WGS sequence"/>
</dbReference>
<feature type="compositionally biased region" description="Low complexity" evidence="1">
    <location>
        <begin position="48"/>
        <end position="72"/>
    </location>
</feature>
<dbReference type="InterPro" id="IPR011330">
    <property type="entry name" value="Glyco_hydro/deAcase_b/a-brl"/>
</dbReference>
<dbReference type="AlphaFoldDB" id="A0A939BB59"/>
<dbReference type="PANTHER" id="PTHR10587">
    <property type="entry name" value="GLYCOSYL TRANSFERASE-RELATED"/>
    <property type="match status" value="1"/>
</dbReference>
<dbReference type="SUPFAM" id="SSF88713">
    <property type="entry name" value="Glycoside hydrolase/deacetylase"/>
    <property type="match status" value="1"/>
</dbReference>
<dbReference type="PANTHER" id="PTHR10587:SF78">
    <property type="entry name" value="PEPTIDOGLYCAN-N-ACETYLMURAMIC ACID DEACETYLASE PDAA"/>
    <property type="match status" value="1"/>
</dbReference>